<dbReference type="Proteomes" id="UP000580654">
    <property type="component" value="Unassembled WGS sequence"/>
</dbReference>
<dbReference type="AlphaFoldDB" id="A0A840Y9W9"/>
<organism evidence="2 3">
    <name type="scientific">Muricoccus pecuniae</name>
    <dbReference type="NCBI Taxonomy" id="693023"/>
    <lineage>
        <taxon>Bacteria</taxon>
        <taxon>Pseudomonadati</taxon>
        <taxon>Pseudomonadota</taxon>
        <taxon>Alphaproteobacteria</taxon>
        <taxon>Acetobacterales</taxon>
        <taxon>Roseomonadaceae</taxon>
        <taxon>Muricoccus</taxon>
    </lineage>
</organism>
<evidence type="ECO:0000313" key="2">
    <source>
        <dbReference type="EMBL" id="MBB5693157.1"/>
    </source>
</evidence>
<feature type="region of interest" description="Disordered" evidence="1">
    <location>
        <begin position="1"/>
        <end position="27"/>
    </location>
</feature>
<protein>
    <submittedName>
        <fullName evidence="2">Uncharacterized protein</fullName>
    </submittedName>
</protein>
<feature type="compositionally biased region" description="Basic and acidic residues" evidence="1">
    <location>
        <begin position="1"/>
        <end position="12"/>
    </location>
</feature>
<evidence type="ECO:0000256" key="1">
    <source>
        <dbReference type="SAM" id="MobiDB-lite"/>
    </source>
</evidence>
<gene>
    <name evidence="2" type="ORF">FHS87_001183</name>
</gene>
<accession>A0A840Y9W9</accession>
<evidence type="ECO:0000313" key="3">
    <source>
        <dbReference type="Proteomes" id="UP000580654"/>
    </source>
</evidence>
<dbReference type="RefSeq" id="WP_184514864.1">
    <property type="nucleotide sequence ID" value="NZ_JACIJD010000004.1"/>
</dbReference>
<proteinExistence type="predicted"/>
<dbReference type="EMBL" id="JACIJD010000004">
    <property type="protein sequence ID" value="MBB5693157.1"/>
    <property type="molecule type" value="Genomic_DNA"/>
</dbReference>
<sequence length="67" mass="7381">MKTVLDKLRDGGIGHAQRPKTKFANPAPKGYRDANLIVKLPGGMLAEVRIHLKASWLLRTTGITTTR</sequence>
<keyword evidence="3" id="KW-1185">Reference proteome</keyword>
<name>A0A840Y9W9_9PROT</name>
<comment type="caution">
    <text evidence="2">The sequence shown here is derived from an EMBL/GenBank/DDBJ whole genome shotgun (WGS) entry which is preliminary data.</text>
</comment>
<reference evidence="2 3" key="1">
    <citation type="submission" date="2020-08" db="EMBL/GenBank/DDBJ databases">
        <title>Genomic Encyclopedia of Type Strains, Phase IV (KMG-IV): sequencing the most valuable type-strain genomes for metagenomic binning, comparative biology and taxonomic classification.</title>
        <authorList>
            <person name="Goeker M."/>
        </authorList>
    </citation>
    <scope>NUCLEOTIDE SEQUENCE [LARGE SCALE GENOMIC DNA]</scope>
    <source>
        <strain evidence="2 3">DSM 25622</strain>
    </source>
</reference>